<accession>Q0HPX4</accession>
<name>Q0HPX4_SHESR</name>
<dbReference type="EMBL" id="CP000444">
    <property type="protein sequence ID" value="ABI44831.1"/>
    <property type="molecule type" value="Genomic_DNA"/>
</dbReference>
<dbReference type="Pfam" id="PF19335">
    <property type="entry name" value="HMBD"/>
    <property type="match status" value="1"/>
</dbReference>
<evidence type="ECO:0000313" key="3">
    <source>
        <dbReference type="EMBL" id="ABI44831.1"/>
    </source>
</evidence>
<protein>
    <submittedName>
        <fullName evidence="3">Copper-transporting ATPase domain protein</fullName>
    </submittedName>
</protein>
<evidence type="ECO:0000259" key="2">
    <source>
        <dbReference type="Pfam" id="PF19335"/>
    </source>
</evidence>
<feature type="domain" description="Heavy metal binding" evidence="2">
    <location>
        <begin position="56"/>
        <end position="82"/>
    </location>
</feature>
<dbReference type="KEGG" id="shm:Shewmr7_3854"/>
<dbReference type="InterPro" id="IPR045800">
    <property type="entry name" value="HMBD"/>
</dbReference>
<organism evidence="3">
    <name type="scientific">Shewanella sp. (strain MR-7)</name>
    <dbReference type="NCBI Taxonomy" id="60481"/>
    <lineage>
        <taxon>Bacteria</taxon>
        <taxon>Pseudomonadati</taxon>
        <taxon>Pseudomonadota</taxon>
        <taxon>Gammaproteobacteria</taxon>
        <taxon>Alteromonadales</taxon>
        <taxon>Shewanellaceae</taxon>
        <taxon>Shewanella</taxon>
    </lineage>
</organism>
<dbReference type="AlphaFoldDB" id="Q0HPX4"/>
<feature type="chain" id="PRO_5004173312" evidence="1">
    <location>
        <begin position="36"/>
        <end position="100"/>
    </location>
</feature>
<reference evidence="3" key="1">
    <citation type="submission" date="2006-08" db="EMBL/GenBank/DDBJ databases">
        <title>Complete sequence of Chromosome1 of Shewanella sp. MR-7.</title>
        <authorList>
            <consortium name="US DOE Joint Genome Institute"/>
            <person name="Copeland A."/>
            <person name="Lucas S."/>
            <person name="Lapidus A."/>
            <person name="Barry K."/>
            <person name="Detter J.C."/>
            <person name="Glavina del Rio T."/>
            <person name="Hammon N."/>
            <person name="Israni S."/>
            <person name="Dalin E."/>
            <person name="Tice H."/>
            <person name="Pitluck S."/>
            <person name="Kiss H."/>
            <person name="Brettin T."/>
            <person name="Bruce D."/>
            <person name="Han C."/>
            <person name="Tapia R."/>
            <person name="Gilna P."/>
            <person name="Schmutz J."/>
            <person name="Larimer F."/>
            <person name="Land M."/>
            <person name="Hauser L."/>
            <person name="Kyrpides N."/>
            <person name="Mikhailova N."/>
            <person name="Nealson K."/>
            <person name="Konstantinidis K."/>
            <person name="Klappenbach J."/>
            <person name="Tiedje J."/>
            <person name="Richardson P."/>
        </authorList>
    </citation>
    <scope>NUCLEOTIDE SEQUENCE</scope>
    <source>
        <strain evidence="3">MR-7</strain>
    </source>
</reference>
<gene>
    <name evidence="3" type="ordered locus">Shewmr7_3854</name>
</gene>
<proteinExistence type="predicted"/>
<feature type="signal peptide" evidence="1">
    <location>
        <begin position="1"/>
        <end position="35"/>
    </location>
</feature>
<evidence type="ECO:0000256" key="1">
    <source>
        <dbReference type="SAM" id="SignalP"/>
    </source>
</evidence>
<keyword evidence="1" id="KW-0732">Signal</keyword>
<sequence>MHSYSAIKPDGVNNMKTLTNLALVAFLMTSTSVFATATPHEHQHNNAAPQEQAQAYVCPMHPEVTGNKGDTCPKCGMNLEPKATTEKMADGAMHKDHAHH</sequence>
<dbReference type="GO" id="GO:0046872">
    <property type="term" value="F:metal ion binding"/>
    <property type="evidence" value="ECO:0007669"/>
    <property type="project" value="InterPro"/>
</dbReference>
<dbReference type="HOGENOM" id="CLU_191554_0_0_6"/>